<proteinExistence type="predicted"/>
<gene>
    <name evidence="2" type="ORF">GMA3_91</name>
</gene>
<dbReference type="Proteomes" id="UP000204451">
    <property type="component" value="Segment"/>
</dbReference>
<evidence type="ECO:0000313" key="2">
    <source>
        <dbReference type="EMBL" id="AKL88268.1"/>
    </source>
</evidence>
<evidence type="ECO:0000313" key="3">
    <source>
        <dbReference type="Proteomes" id="UP000204451"/>
    </source>
</evidence>
<evidence type="ECO:0000256" key="1">
    <source>
        <dbReference type="SAM" id="MobiDB-lite"/>
    </source>
</evidence>
<feature type="compositionally biased region" description="Acidic residues" evidence="1">
    <location>
        <begin position="238"/>
        <end position="250"/>
    </location>
</feature>
<dbReference type="GeneID" id="26516962"/>
<reference evidence="2 3" key="1">
    <citation type="journal article" date="2015" name="PLoS ONE">
        <title>Lysis to Kill: Evaluation of the Lytic Abilities, and Genomics of Nine Bacteriophages Infective for Gordonia spp. and Their Potential Use in Activated Sludge Foam Biocontrol.</title>
        <authorList>
            <person name="Dyson Z.A."/>
            <person name="Tucci J."/>
            <person name="Seviour R.J."/>
            <person name="Petrovski S."/>
        </authorList>
    </citation>
    <scope>NUCLEOTIDE SEQUENCE [LARGE SCALE GENOMIC DNA]</scope>
</reference>
<sequence length="250" mass="26494">MTTATVTENVDIATDETTETEATVNTISVEALEFKANVDKLIDANVTAFADKDSETVTDIRRAFGALDKDAKRNVRQFIKDAIAVLLTEQAEVAADLANNPERATELVDIAKRAAAYNSVKDFGLKPLAAQSTGERATRKPADPALAVGKNIAQVQLAYAVAMASVPTNVDPARITEITGELVTEAAQTEALEYRAWIYGGMEGAEPEASDVAKAAARISLGRGPKGQGRKPKTADVPESDAESADTDDQ</sequence>
<keyword evidence="3" id="KW-1185">Reference proteome</keyword>
<dbReference type="RefSeq" id="YP_009188659.1">
    <property type="nucleotide sequence ID" value="NC_028668.1"/>
</dbReference>
<accession>A0A0K0NL12</accession>
<protein>
    <submittedName>
        <fullName evidence="2">Uncharacterized protein</fullName>
    </submittedName>
</protein>
<dbReference type="EMBL" id="KR063279">
    <property type="protein sequence ID" value="AKL88268.1"/>
    <property type="molecule type" value="Genomic_DNA"/>
</dbReference>
<dbReference type="KEGG" id="vg:26516962"/>
<organism evidence="2 3">
    <name type="scientific">Gordonia phage GMA3</name>
    <dbReference type="NCBI Taxonomy" id="1647284"/>
    <lineage>
        <taxon>Viruses</taxon>
        <taxon>Duplodnaviria</taxon>
        <taxon>Heunggongvirae</taxon>
        <taxon>Uroviricota</taxon>
        <taxon>Caudoviricetes</taxon>
        <taxon>Gamtrevirus</taxon>
        <taxon>Gamtrevirus GMA3</taxon>
    </lineage>
</organism>
<feature type="region of interest" description="Disordered" evidence="1">
    <location>
        <begin position="209"/>
        <end position="250"/>
    </location>
</feature>
<name>A0A0K0NL12_9CAUD</name>